<feature type="signal peptide" evidence="2">
    <location>
        <begin position="1"/>
        <end position="30"/>
    </location>
</feature>
<keyword evidence="1 2" id="KW-0732">Signal</keyword>
<evidence type="ECO:0000313" key="4">
    <source>
        <dbReference type="Proteomes" id="UP001205740"/>
    </source>
</evidence>
<dbReference type="Proteomes" id="UP001205740">
    <property type="component" value="Unassembled WGS sequence"/>
</dbReference>
<dbReference type="NCBIfam" id="TIGR01254">
    <property type="entry name" value="sfuA"/>
    <property type="match status" value="1"/>
</dbReference>
<dbReference type="PANTHER" id="PTHR30006">
    <property type="entry name" value="THIAMINE-BINDING PERIPLASMIC PROTEIN-RELATED"/>
    <property type="match status" value="1"/>
</dbReference>
<evidence type="ECO:0000313" key="3">
    <source>
        <dbReference type="EMBL" id="MCP2161148.1"/>
    </source>
</evidence>
<organism evidence="3 4">
    <name type="scientific">Williamsia serinedens</name>
    <dbReference type="NCBI Taxonomy" id="391736"/>
    <lineage>
        <taxon>Bacteria</taxon>
        <taxon>Bacillati</taxon>
        <taxon>Actinomycetota</taxon>
        <taxon>Actinomycetes</taxon>
        <taxon>Mycobacteriales</taxon>
        <taxon>Nocardiaceae</taxon>
        <taxon>Williamsia</taxon>
    </lineage>
</organism>
<protein>
    <submittedName>
        <fullName evidence="3">Thiamine transport system substrate-binding protein</fullName>
    </submittedName>
</protein>
<comment type="caution">
    <text evidence="3">The sequence shown here is derived from an EMBL/GenBank/DDBJ whole genome shotgun (WGS) entry which is preliminary data.</text>
</comment>
<reference evidence="3 4" key="1">
    <citation type="submission" date="2022-06" db="EMBL/GenBank/DDBJ databases">
        <title>Genomic Encyclopedia of Archaeal and Bacterial Type Strains, Phase II (KMG-II): from individual species to whole genera.</title>
        <authorList>
            <person name="Goeker M."/>
        </authorList>
    </citation>
    <scope>NUCLEOTIDE SEQUENCE [LARGE SCALE GENOMIC DNA]</scope>
    <source>
        <strain evidence="3 4">DSM 45037</strain>
    </source>
</reference>
<dbReference type="PANTHER" id="PTHR30006:SF2">
    <property type="entry name" value="ABC TRANSPORTER SUBSTRATE-BINDING PROTEIN"/>
    <property type="match status" value="1"/>
</dbReference>
<gene>
    <name evidence="3" type="ORF">LX12_002343</name>
</gene>
<dbReference type="Pfam" id="PF13343">
    <property type="entry name" value="SBP_bac_6"/>
    <property type="match status" value="1"/>
</dbReference>
<dbReference type="PROSITE" id="PS51257">
    <property type="entry name" value="PROKAR_LIPOPROTEIN"/>
    <property type="match status" value="1"/>
</dbReference>
<dbReference type="InterPro" id="IPR005948">
    <property type="entry name" value="ThiB-like"/>
</dbReference>
<keyword evidence="4" id="KW-1185">Reference proteome</keyword>
<name>A0ABT1H3J6_9NOCA</name>
<evidence type="ECO:0000256" key="2">
    <source>
        <dbReference type="SAM" id="SignalP"/>
    </source>
</evidence>
<evidence type="ECO:0000256" key="1">
    <source>
        <dbReference type="ARBA" id="ARBA00022729"/>
    </source>
</evidence>
<dbReference type="RefSeq" id="WP_253654731.1">
    <property type="nucleotide sequence ID" value="NZ_BAAAOE010000002.1"/>
</dbReference>
<accession>A0ABT1H3J6</accession>
<dbReference type="Gene3D" id="3.40.190.10">
    <property type="entry name" value="Periplasmic binding protein-like II"/>
    <property type="match status" value="2"/>
</dbReference>
<proteinExistence type="predicted"/>
<dbReference type="SUPFAM" id="SSF53850">
    <property type="entry name" value="Periplasmic binding protein-like II"/>
    <property type="match status" value="1"/>
</dbReference>
<sequence length="348" mass="37192">MRRLTRRPRPMLRVGVLLAASIAVVATATACSSSDDTKQVTLLTHDSFALPDPVIADFQKQTGLKLVVTKSGDAGQLASTISLTPGRPKADAVYGIDNTFASRPVTAGALADYTSPALPTSAQDYVLGGDAGKQLTPVDRGDVCVNVDTAWFAQRGIPAPTSITQLTDPRYKSDLVAMDPATSSPGLGFLLATIAARPGDWQEYWKGLRANDVSIVSGWDTGYNQDFSGGEGKGPKPIVVSYASSPAENPATKALLDGCFRQVEYVGVLKGAANTDGARKLVDFMLSDEVQKALPDSMYVYPVRDGVPLPESWAKYAPLPTDTVDLAPGSIAKNRENWQREWRTIMGR</sequence>
<feature type="chain" id="PRO_5047096818" evidence="2">
    <location>
        <begin position="31"/>
        <end position="348"/>
    </location>
</feature>
<dbReference type="EMBL" id="JAMTCG010000004">
    <property type="protein sequence ID" value="MCP2161148.1"/>
    <property type="molecule type" value="Genomic_DNA"/>
</dbReference>